<evidence type="ECO:0000313" key="2">
    <source>
        <dbReference type="Proteomes" id="UP001470230"/>
    </source>
</evidence>
<protein>
    <submittedName>
        <fullName evidence="1">Uncharacterized protein</fullName>
    </submittedName>
</protein>
<sequence>MLIFTILQTVIKFGPPEHWPENAPPETKFIPYTEFYSFDILWNDYGYQNTNYAESAWILPVNPYAIQDGYSVIVGKISALKIWFLGVSNYEEYGEGDLVFESDISGEIGVSFHERSPYPASPFWVSHLLYYPGEYQISIRTRNKKPLSIVGIYYIPYVLPTKTNTPSYEFLTI</sequence>
<gene>
    <name evidence="1" type="ORF">M9Y10_013752</name>
</gene>
<accession>A0ABR2KYK5</accession>
<proteinExistence type="predicted"/>
<dbReference type="EMBL" id="JAPFFF010000002">
    <property type="protein sequence ID" value="KAK8895866.1"/>
    <property type="molecule type" value="Genomic_DNA"/>
</dbReference>
<comment type="caution">
    <text evidence="1">The sequence shown here is derived from an EMBL/GenBank/DDBJ whole genome shotgun (WGS) entry which is preliminary data.</text>
</comment>
<keyword evidence="2" id="KW-1185">Reference proteome</keyword>
<dbReference type="Proteomes" id="UP001470230">
    <property type="component" value="Unassembled WGS sequence"/>
</dbReference>
<name>A0ABR2KYK5_9EUKA</name>
<organism evidence="1 2">
    <name type="scientific">Tritrichomonas musculus</name>
    <dbReference type="NCBI Taxonomy" id="1915356"/>
    <lineage>
        <taxon>Eukaryota</taxon>
        <taxon>Metamonada</taxon>
        <taxon>Parabasalia</taxon>
        <taxon>Tritrichomonadida</taxon>
        <taxon>Tritrichomonadidae</taxon>
        <taxon>Tritrichomonas</taxon>
    </lineage>
</organism>
<reference evidence="1 2" key="1">
    <citation type="submission" date="2024-04" db="EMBL/GenBank/DDBJ databases">
        <title>Tritrichomonas musculus Genome.</title>
        <authorList>
            <person name="Alves-Ferreira E."/>
            <person name="Grigg M."/>
            <person name="Lorenzi H."/>
            <person name="Galac M."/>
        </authorList>
    </citation>
    <scope>NUCLEOTIDE SEQUENCE [LARGE SCALE GENOMIC DNA]</scope>
    <source>
        <strain evidence="1 2">EAF2021</strain>
    </source>
</reference>
<evidence type="ECO:0000313" key="1">
    <source>
        <dbReference type="EMBL" id="KAK8895866.1"/>
    </source>
</evidence>